<dbReference type="InterPro" id="IPR007921">
    <property type="entry name" value="CHAP_dom"/>
</dbReference>
<reference evidence="2 3" key="1">
    <citation type="submission" date="2019-07" db="EMBL/GenBank/DDBJ databases">
        <title>Genomic Encyclopedia of Archaeal and Bacterial Type Strains, Phase II (KMG-II): from individual species to whole genera.</title>
        <authorList>
            <person name="Goeker M."/>
        </authorList>
    </citation>
    <scope>NUCLEOTIDE SEQUENCE [LARGE SCALE GENOMIC DNA]</scope>
    <source>
        <strain evidence="2 3">ATCC BAA-1854</strain>
    </source>
</reference>
<dbReference type="AlphaFoldDB" id="A0A562TKX8"/>
<evidence type="ECO:0000313" key="2">
    <source>
        <dbReference type="EMBL" id="TWI94201.1"/>
    </source>
</evidence>
<organism evidence="2 3">
    <name type="scientific">Mucilaginibacter frigoritolerans</name>
    <dbReference type="NCBI Taxonomy" id="652788"/>
    <lineage>
        <taxon>Bacteria</taxon>
        <taxon>Pseudomonadati</taxon>
        <taxon>Bacteroidota</taxon>
        <taxon>Sphingobacteriia</taxon>
        <taxon>Sphingobacteriales</taxon>
        <taxon>Sphingobacteriaceae</taxon>
        <taxon>Mucilaginibacter</taxon>
    </lineage>
</organism>
<dbReference type="InterPro" id="IPR038765">
    <property type="entry name" value="Papain-like_cys_pep_sf"/>
</dbReference>
<gene>
    <name evidence="2" type="ORF">JN11_04807</name>
</gene>
<name>A0A562TKX8_9SPHI</name>
<keyword evidence="3" id="KW-1185">Reference proteome</keyword>
<dbReference type="Gene3D" id="3.90.1720.10">
    <property type="entry name" value="endopeptidase domain like (from Nostoc punctiforme)"/>
    <property type="match status" value="1"/>
</dbReference>
<feature type="domain" description="Peptidase C51" evidence="1">
    <location>
        <begin position="41"/>
        <end position="133"/>
    </location>
</feature>
<sequence>MSHIDALVQDAQSYTGQQEIQPNQGFQDPAFSAKMFGVGFYKGAPWCAFFVMMVLFETYADEPDVLAYLKRYCSPSTATMWQNFRASPQIITGQTPKLGAIAVWEEGNGTDGHTGIVVDVDADGIHFSTVEGNSNTDGSRDGYEVAQNTHALGQPHSQFNLNLLGFGYMPD</sequence>
<evidence type="ECO:0000313" key="3">
    <source>
        <dbReference type="Proteomes" id="UP000317010"/>
    </source>
</evidence>
<accession>A0A562TKX8</accession>
<dbReference type="EMBL" id="VLLI01000021">
    <property type="protein sequence ID" value="TWI94201.1"/>
    <property type="molecule type" value="Genomic_DNA"/>
</dbReference>
<dbReference type="RefSeq" id="WP_144916689.1">
    <property type="nucleotide sequence ID" value="NZ_VLLI01000021.1"/>
</dbReference>
<dbReference type="Proteomes" id="UP000317010">
    <property type="component" value="Unassembled WGS sequence"/>
</dbReference>
<proteinExistence type="predicted"/>
<dbReference type="Pfam" id="PF05257">
    <property type="entry name" value="CHAP"/>
    <property type="match status" value="1"/>
</dbReference>
<dbReference type="OrthoDB" id="9813532at2"/>
<dbReference type="SUPFAM" id="SSF54001">
    <property type="entry name" value="Cysteine proteinases"/>
    <property type="match status" value="1"/>
</dbReference>
<evidence type="ECO:0000259" key="1">
    <source>
        <dbReference type="Pfam" id="PF05257"/>
    </source>
</evidence>
<comment type="caution">
    <text evidence="2">The sequence shown here is derived from an EMBL/GenBank/DDBJ whole genome shotgun (WGS) entry which is preliminary data.</text>
</comment>
<protein>
    <submittedName>
        <fullName evidence="2">CHAP domain-containing protein</fullName>
    </submittedName>
</protein>